<sequence>MDYAKHKGIPLTTVFAKDIVQQCPVCQKVKKRYSLHKLSRAYGTLQTMGLILLGWASQQGVYWVFLISYYPQATGLTEYINGLLKQQVKLLAPTHKLRGVEQGTVMGG</sequence>
<gene>
    <name evidence="1" type="ORF">XELAEV_18024761mg</name>
</gene>
<accession>A0A974CYC4</accession>
<dbReference type="EMBL" id="CM004473">
    <property type="protein sequence ID" value="OCT82244.1"/>
    <property type="molecule type" value="Genomic_DNA"/>
</dbReference>
<protein>
    <recommendedName>
        <fullName evidence="3">Integrase catalytic domain-containing protein</fullName>
    </recommendedName>
</protein>
<proteinExistence type="predicted"/>
<dbReference type="Proteomes" id="UP000694892">
    <property type="component" value="Chromosome 4S"/>
</dbReference>
<evidence type="ECO:0000313" key="1">
    <source>
        <dbReference type="EMBL" id="OCT82244.1"/>
    </source>
</evidence>
<evidence type="ECO:0000313" key="2">
    <source>
        <dbReference type="Proteomes" id="UP000694892"/>
    </source>
</evidence>
<reference evidence="2" key="1">
    <citation type="journal article" date="2016" name="Nature">
        <title>Genome evolution in the allotetraploid frog Xenopus laevis.</title>
        <authorList>
            <person name="Session A.M."/>
            <person name="Uno Y."/>
            <person name="Kwon T."/>
            <person name="Chapman J.A."/>
            <person name="Toyoda A."/>
            <person name="Takahashi S."/>
            <person name="Fukui A."/>
            <person name="Hikosaka A."/>
            <person name="Suzuki A."/>
            <person name="Kondo M."/>
            <person name="van Heeringen S.J."/>
            <person name="Quigley I."/>
            <person name="Heinz S."/>
            <person name="Ogino H."/>
            <person name="Ochi H."/>
            <person name="Hellsten U."/>
            <person name="Lyons J.B."/>
            <person name="Simakov O."/>
            <person name="Putnam N."/>
            <person name="Stites J."/>
            <person name="Kuroki Y."/>
            <person name="Tanaka T."/>
            <person name="Michiue T."/>
            <person name="Watanabe M."/>
            <person name="Bogdanovic O."/>
            <person name="Lister R."/>
            <person name="Georgiou G."/>
            <person name="Paranjpe S.S."/>
            <person name="van Kruijsbergen I."/>
            <person name="Shu S."/>
            <person name="Carlson J."/>
            <person name="Kinoshita T."/>
            <person name="Ohta Y."/>
            <person name="Mawaribuchi S."/>
            <person name="Jenkins J."/>
            <person name="Grimwood J."/>
            <person name="Schmutz J."/>
            <person name="Mitros T."/>
            <person name="Mozaffari S.V."/>
            <person name="Suzuki Y."/>
            <person name="Haramoto Y."/>
            <person name="Yamamoto T.S."/>
            <person name="Takagi C."/>
            <person name="Heald R."/>
            <person name="Miller K."/>
            <person name="Haudenschild C."/>
            <person name="Kitzman J."/>
            <person name="Nakayama T."/>
            <person name="Izutsu Y."/>
            <person name="Robert J."/>
            <person name="Fortriede J."/>
            <person name="Burns K."/>
            <person name="Lotay V."/>
            <person name="Karimi K."/>
            <person name="Yasuoka Y."/>
            <person name="Dichmann D.S."/>
            <person name="Flajnik M.F."/>
            <person name="Houston D.W."/>
            <person name="Shendure J."/>
            <person name="DuPasquier L."/>
            <person name="Vize P.D."/>
            <person name="Zorn A.M."/>
            <person name="Ito M."/>
            <person name="Marcotte E.M."/>
            <person name="Wallingford J.B."/>
            <person name="Ito Y."/>
            <person name="Asashima M."/>
            <person name="Ueno N."/>
            <person name="Matsuda Y."/>
            <person name="Veenstra G.J."/>
            <person name="Fujiyama A."/>
            <person name="Harland R.M."/>
            <person name="Taira M."/>
            <person name="Rokhsar D.S."/>
        </authorList>
    </citation>
    <scope>NUCLEOTIDE SEQUENCE [LARGE SCALE GENOMIC DNA]</scope>
    <source>
        <strain evidence="2">J</strain>
    </source>
</reference>
<evidence type="ECO:0008006" key="3">
    <source>
        <dbReference type="Google" id="ProtNLM"/>
    </source>
</evidence>
<organism evidence="1 2">
    <name type="scientific">Xenopus laevis</name>
    <name type="common">African clawed frog</name>
    <dbReference type="NCBI Taxonomy" id="8355"/>
    <lineage>
        <taxon>Eukaryota</taxon>
        <taxon>Metazoa</taxon>
        <taxon>Chordata</taxon>
        <taxon>Craniata</taxon>
        <taxon>Vertebrata</taxon>
        <taxon>Euteleostomi</taxon>
        <taxon>Amphibia</taxon>
        <taxon>Batrachia</taxon>
        <taxon>Anura</taxon>
        <taxon>Pipoidea</taxon>
        <taxon>Pipidae</taxon>
        <taxon>Xenopodinae</taxon>
        <taxon>Xenopus</taxon>
        <taxon>Xenopus</taxon>
    </lineage>
</organism>
<dbReference type="AlphaFoldDB" id="A0A974CYC4"/>
<name>A0A974CYC4_XENLA</name>